<evidence type="ECO:0000313" key="2">
    <source>
        <dbReference type="Proteomes" id="UP001159364"/>
    </source>
</evidence>
<dbReference type="AlphaFoldDB" id="A0AAV8SPJ9"/>
<organism evidence="1 2">
    <name type="scientific">Erythroxylum novogranatense</name>
    <dbReference type="NCBI Taxonomy" id="1862640"/>
    <lineage>
        <taxon>Eukaryota</taxon>
        <taxon>Viridiplantae</taxon>
        <taxon>Streptophyta</taxon>
        <taxon>Embryophyta</taxon>
        <taxon>Tracheophyta</taxon>
        <taxon>Spermatophyta</taxon>
        <taxon>Magnoliopsida</taxon>
        <taxon>eudicotyledons</taxon>
        <taxon>Gunneridae</taxon>
        <taxon>Pentapetalae</taxon>
        <taxon>rosids</taxon>
        <taxon>fabids</taxon>
        <taxon>Malpighiales</taxon>
        <taxon>Erythroxylaceae</taxon>
        <taxon>Erythroxylum</taxon>
    </lineage>
</organism>
<accession>A0AAV8SPJ9</accession>
<reference evidence="1 2" key="1">
    <citation type="submission" date="2021-09" db="EMBL/GenBank/DDBJ databases">
        <title>Genomic insights and catalytic innovation underlie evolution of tropane alkaloids biosynthesis.</title>
        <authorList>
            <person name="Wang Y.-J."/>
            <person name="Tian T."/>
            <person name="Huang J.-P."/>
            <person name="Huang S.-X."/>
        </authorList>
    </citation>
    <scope>NUCLEOTIDE SEQUENCE [LARGE SCALE GENOMIC DNA]</scope>
    <source>
        <strain evidence="1">KIB-2018</strain>
        <tissue evidence="1">Leaf</tissue>
    </source>
</reference>
<proteinExistence type="predicted"/>
<dbReference type="EMBL" id="JAIWQS010000009">
    <property type="protein sequence ID" value="KAJ8753965.1"/>
    <property type="molecule type" value="Genomic_DNA"/>
</dbReference>
<protein>
    <submittedName>
        <fullName evidence="1">Uncharacterized protein</fullName>
    </submittedName>
</protein>
<comment type="caution">
    <text evidence="1">The sequence shown here is derived from an EMBL/GenBank/DDBJ whole genome shotgun (WGS) entry which is preliminary data.</text>
</comment>
<dbReference type="Proteomes" id="UP001159364">
    <property type="component" value="Linkage Group LG09"/>
</dbReference>
<gene>
    <name evidence="1" type="ORF">K2173_001863</name>
</gene>
<sequence length="72" mass="8086">MSHPGGLLFSKFGSNQTALLDLSFSDIFGRLVTIQLPQDEALLLGWKQQLERDVETLKAQANIVSIRTMLRK</sequence>
<name>A0AAV8SPJ9_9ROSI</name>
<evidence type="ECO:0000313" key="1">
    <source>
        <dbReference type="EMBL" id="KAJ8753965.1"/>
    </source>
</evidence>
<keyword evidence="2" id="KW-1185">Reference proteome</keyword>